<keyword evidence="4" id="KW-1185">Reference proteome</keyword>
<dbReference type="PANTHER" id="PTHR30203">
    <property type="entry name" value="OUTER MEMBRANE CATION EFFLUX PROTEIN"/>
    <property type="match status" value="1"/>
</dbReference>
<dbReference type="RefSeq" id="WP_105534316.1">
    <property type="nucleotide sequence ID" value="NZ_PUGF01000038.1"/>
</dbReference>
<keyword evidence="2" id="KW-1134">Transmembrane beta strand</keyword>
<keyword evidence="2 3" id="KW-0449">Lipoprotein</keyword>
<keyword evidence="2" id="KW-0812">Transmembrane</keyword>
<dbReference type="GO" id="GO:0015562">
    <property type="term" value="F:efflux transmembrane transporter activity"/>
    <property type="evidence" value="ECO:0007669"/>
    <property type="project" value="InterPro"/>
</dbReference>
<comment type="similarity">
    <text evidence="1 2">Belongs to the outer membrane factor (OMF) (TC 1.B.17) family.</text>
</comment>
<dbReference type="AlphaFoldDB" id="A0A2S9GSL4"/>
<gene>
    <name evidence="3" type="ORF">S2091_4596</name>
</gene>
<proteinExistence type="inferred from homology"/>
<evidence type="ECO:0000313" key="4">
    <source>
        <dbReference type="Proteomes" id="UP000237839"/>
    </source>
</evidence>
<comment type="caution">
    <text evidence="3">The sequence shown here is derived from an EMBL/GenBank/DDBJ whole genome shotgun (WGS) entry which is preliminary data.</text>
</comment>
<evidence type="ECO:0000313" key="3">
    <source>
        <dbReference type="EMBL" id="PRC90703.1"/>
    </source>
</evidence>
<keyword evidence="2" id="KW-0472">Membrane</keyword>
<dbReference type="InterPro" id="IPR003423">
    <property type="entry name" value="OMP_efflux"/>
</dbReference>
<dbReference type="InterPro" id="IPR010131">
    <property type="entry name" value="MdtP/NodT-like"/>
</dbReference>
<dbReference type="EMBL" id="PUGF01000038">
    <property type="protein sequence ID" value="PRC90703.1"/>
    <property type="molecule type" value="Genomic_DNA"/>
</dbReference>
<dbReference type="NCBIfam" id="TIGR01845">
    <property type="entry name" value="outer_NodT"/>
    <property type="match status" value="1"/>
</dbReference>
<dbReference type="PROSITE" id="PS51257">
    <property type="entry name" value="PROKAR_LIPOPROTEIN"/>
    <property type="match status" value="1"/>
</dbReference>
<dbReference type="Gene3D" id="1.20.1600.10">
    <property type="entry name" value="Outer membrane efflux proteins (OEP)"/>
    <property type="match status" value="1"/>
</dbReference>
<dbReference type="Proteomes" id="UP000237839">
    <property type="component" value="Unassembled WGS sequence"/>
</dbReference>
<dbReference type="SUPFAM" id="SSF56954">
    <property type="entry name" value="Outer membrane efflux proteins (OEP)"/>
    <property type="match status" value="1"/>
</dbReference>
<name>A0A2S9GSL4_9BURK</name>
<dbReference type="OrthoDB" id="9770517at2"/>
<comment type="subcellular location">
    <subcellularLocation>
        <location evidence="2">Cell membrane</location>
        <topology evidence="2">Lipid-anchor</topology>
    </subcellularLocation>
</comment>
<accession>A0A2S9GSL4</accession>
<evidence type="ECO:0000256" key="1">
    <source>
        <dbReference type="ARBA" id="ARBA00007613"/>
    </source>
</evidence>
<organism evidence="3 4">
    <name type="scientific">Solimicrobium silvestre</name>
    <dbReference type="NCBI Taxonomy" id="2099400"/>
    <lineage>
        <taxon>Bacteria</taxon>
        <taxon>Pseudomonadati</taxon>
        <taxon>Pseudomonadota</taxon>
        <taxon>Betaproteobacteria</taxon>
        <taxon>Burkholderiales</taxon>
        <taxon>Oxalobacteraceae</taxon>
        <taxon>Solimicrobium</taxon>
    </lineage>
</organism>
<dbReference type="Pfam" id="PF02321">
    <property type="entry name" value="OEP"/>
    <property type="match status" value="2"/>
</dbReference>
<dbReference type="GO" id="GO:0005886">
    <property type="term" value="C:plasma membrane"/>
    <property type="evidence" value="ECO:0007669"/>
    <property type="project" value="UniProtKB-SubCell"/>
</dbReference>
<dbReference type="PANTHER" id="PTHR30203:SF25">
    <property type="entry name" value="OUTER MEMBRANE PROTEIN-RELATED"/>
    <property type="match status" value="1"/>
</dbReference>
<protein>
    <submittedName>
        <fullName evidence="3">Efflux transporter, outer membrane factor (OMF) lipoprotein, NodT family</fullName>
    </submittedName>
</protein>
<reference evidence="3 4" key="1">
    <citation type="submission" date="2018-02" db="EMBL/GenBank/DDBJ databases">
        <title>Solimicrobium silvestre gen. nov., sp. nov., isolated from alpine forest soil.</title>
        <authorList>
            <person name="Margesin R."/>
            <person name="Albuquerque L."/>
            <person name="Zhang D.-C."/>
            <person name="Froufe H.J.C."/>
            <person name="Severino R."/>
            <person name="Roxo I."/>
            <person name="Egas C."/>
            <person name="Da Costa M.S."/>
        </authorList>
    </citation>
    <scope>NUCLEOTIDE SEQUENCE [LARGE SCALE GENOMIC DNA]</scope>
    <source>
        <strain evidence="3 4">S20-91</strain>
    </source>
</reference>
<sequence length="477" mass="52510">MKYSIYLACVLLTGCVVGPNYQRPDLAAQLPKQYQRIEDGPSNQQVEILPDRWWLTFNDSAINQLVDAALLRNLDLASADANIRQARAQLGIIDSASQPQLNANGDISHDQFSKNSELMANIPFPNPRTMFNDYKAGFDASWEIDLFGHTARSIEAAKARLNSIEQQREGVALRVAAEVTRNVIDYRAWQLRSKNAEAIFVDSQHLLDLMQLQQKAGLLSDSDVTEAQTALHNAAAAIPPLQAATLASMMAITVLIDQPQEQVATILQANADIPAVPAHIDSIGLPSDLLLRRPDLRIAERELAAATADIGVAKAEQYPQLTLLASGGLDSITPGKLTNLASRYWNIGPQLSIPLFTGGRLAAQVNSREAARDAALSNYRQAVLSAFSDTEIALIRYQREQQRLTQIKQAFASQHRQLEFAEQRYQLGETNFSYVLQTRQQLAQTNELQLASQQALAENLTALFKSLGGGFNEKPAQ</sequence>
<keyword evidence="2" id="KW-0564">Palmitate</keyword>
<dbReference type="Gene3D" id="2.20.200.10">
    <property type="entry name" value="Outer membrane efflux proteins (OEP)"/>
    <property type="match status" value="1"/>
</dbReference>
<evidence type="ECO:0000256" key="2">
    <source>
        <dbReference type="RuleBase" id="RU362097"/>
    </source>
</evidence>